<evidence type="ECO:0000256" key="3">
    <source>
        <dbReference type="ARBA" id="ARBA00023136"/>
    </source>
</evidence>
<feature type="transmembrane region" description="Helical" evidence="4">
    <location>
        <begin position="313"/>
        <end position="335"/>
    </location>
</feature>
<feature type="transmembrane region" description="Helical" evidence="4">
    <location>
        <begin position="59"/>
        <end position="80"/>
    </location>
</feature>
<name>A0A7D4AWB9_9BACT</name>
<evidence type="ECO:0000313" key="6">
    <source>
        <dbReference type="EMBL" id="QKG79254.1"/>
    </source>
</evidence>
<accession>A0A7D4AWB9</accession>
<dbReference type="Pfam" id="PF12801">
    <property type="entry name" value="Fer4_5"/>
    <property type="match status" value="2"/>
</dbReference>
<dbReference type="EMBL" id="CP041345">
    <property type="protein sequence ID" value="QKG79254.1"/>
    <property type="molecule type" value="Genomic_DNA"/>
</dbReference>
<dbReference type="AlphaFoldDB" id="A0A7D4AWB9"/>
<dbReference type="InterPro" id="IPR052378">
    <property type="entry name" value="NosR_regulator"/>
</dbReference>
<feature type="transmembrane region" description="Helical" evidence="4">
    <location>
        <begin position="406"/>
        <end position="428"/>
    </location>
</feature>
<evidence type="ECO:0000313" key="7">
    <source>
        <dbReference type="Proteomes" id="UP000500961"/>
    </source>
</evidence>
<evidence type="ECO:0000259" key="5">
    <source>
        <dbReference type="PROSITE" id="PS51379"/>
    </source>
</evidence>
<comment type="subcellular location">
    <subcellularLocation>
        <location evidence="1">Cell membrane</location>
    </subcellularLocation>
</comment>
<dbReference type="PANTHER" id="PTHR30224">
    <property type="entry name" value="ELECTRON TRANSPORT PROTEIN"/>
    <property type="match status" value="1"/>
</dbReference>
<feature type="transmembrane region" description="Helical" evidence="4">
    <location>
        <begin position="101"/>
        <end position="125"/>
    </location>
</feature>
<dbReference type="GO" id="GO:0005886">
    <property type="term" value="C:plasma membrane"/>
    <property type="evidence" value="ECO:0007669"/>
    <property type="project" value="UniProtKB-SubCell"/>
</dbReference>
<protein>
    <submittedName>
        <fullName evidence="6">4Fe-4S binding protein</fullName>
    </submittedName>
</protein>
<keyword evidence="3 4" id="KW-0472">Membrane</keyword>
<keyword evidence="4" id="KW-0812">Transmembrane</keyword>
<dbReference type="Proteomes" id="UP000500961">
    <property type="component" value="Chromosome"/>
</dbReference>
<evidence type="ECO:0000256" key="4">
    <source>
        <dbReference type="SAM" id="Phobius"/>
    </source>
</evidence>
<feature type="transmembrane region" description="Helical" evidence="4">
    <location>
        <begin position="268"/>
        <end position="286"/>
    </location>
</feature>
<keyword evidence="7" id="KW-1185">Reference proteome</keyword>
<proteinExistence type="predicted"/>
<feature type="transmembrane region" description="Helical" evidence="4">
    <location>
        <begin position="448"/>
        <end position="468"/>
    </location>
</feature>
<organism evidence="6 7">
    <name type="scientific">Tenuifilum thalassicum</name>
    <dbReference type="NCBI Taxonomy" id="2590900"/>
    <lineage>
        <taxon>Bacteria</taxon>
        <taxon>Pseudomonadati</taxon>
        <taxon>Bacteroidota</taxon>
        <taxon>Bacteroidia</taxon>
        <taxon>Bacteroidales</taxon>
        <taxon>Tenuifilaceae</taxon>
        <taxon>Tenuifilum</taxon>
    </lineage>
</organism>
<dbReference type="InterPro" id="IPR017896">
    <property type="entry name" value="4Fe4S_Fe-S-bd"/>
</dbReference>
<reference evidence="6 7" key="1">
    <citation type="submission" date="2019-07" db="EMBL/GenBank/DDBJ databases">
        <title>Thalassofilum flectens gen. nov., sp. nov., a novel moderate thermophilic anaerobe from a shallow sea hot spring in Kunashir Island (Russia), representing a new family in the order Bacteroidales, and proposal of Thalassofilacea fam. nov.</title>
        <authorList>
            <person name="Kochetkova T.V."/>
            <person name="Podosokorskaya O.A."/>
            <person name="Novikov A."/>
            <person name="Elcheninov A.G."/>
            <person name="Toshchakov S.V."/>
            <person name="Kublanov I.V."/>
        </authorList>
    </citation>
    <scope>NUCLEOTIDE SEQUENCE [LARGE SCALE GENOMIC DNA]</scope>
    <source>
        <strain evidence="6 7">38-H</strain>
    </source>
</reference>
<dbReference type="KEGG" id="ttz:FHG85_02905"/>
<dbReference type="RefSeq" id="WP_173072837.1">
    <property type="nucleotide sequence ID" value="NZ_CP041345.1"/>
</dbReference>
<gene>
    <name evidence="6" type="ORF">FHG85_02905</name>
</gene>
<dbReference type="PANTHER" id="PTHR30224:SF4">
    <property type="entry name" value="ELECTRON TRANSPORT PROTEIN YCCM-RELATED"/>
    <property type="match status" value="1"/>
</dbReference>
<sequence length="469" mass="53113">MLNKFNKLLDKNYFPIVLKYFSLAALVMLVVLGFSASSSDPVFLKQLRNTNLGNLIVWSYWWPAIIILAIFFGRVWCMVCPVELITTAFSKIGLKRKRPRWLLSGWIITVFYLLILFVGIQVFAIHRNPTFMALYLLTIVAISVLVGAIFEKNTFCRYVCPVGYLLGLYSKLSFLGWRVKDKGICDSCTDKSCISKNYQYNLNVKSCGVDLYPANISDNSNCILCGGCLKACSRYQTQKNVNRPNPQLTYTGFANDLFKLKPLKLPEMVFVLVISGFVISEIWSEWKVTDSILNFLPHLLLKHLALSPTANGLFSGIILFGLIPLLIWYLPYLIAKISGFTLKLKNYLLNYGLAFIPIIASAHLSKAILKTTSRLPYFKYLSSDITGKITANQIVAGDIILNPTPVWLNILISVLLTLVVIGGIWLSVAVVKRLNYRFNIKYSSNAMFLIPIVYGGIFLFMILAWRWIF</sequence>
<feature type="domain" description="4Fe-4S ferredoxin-type" evidence="5">
    <location>
        <begin position="212"/>
        <end position="243"/>
    </location>
</feature>
<evidence type="ECO:0000256" key="2">
    <source>
        <dbReference type="ARBA" id="ARBA00022475"/>
    </source>
</evidence>
<evidence type="ECO:0000256" key="1">
    <source>
        <dbReference type="ARBA" id="ARBA00004236"/>
    </source>
</evidence>
<dbReference type="PROSITE" id="PS51379">
    <property type="entry name" value="4FE4S_FER_2"/>
    <property type="match status" value="1"/>
</dbReference>
<keyword evidence="4" id="KW-1133">Transmembrane helix</keyword>
<feature type="transmembrane region" description="Helical" evidence="4">
    <location>
        <begin position="347"/>
        <end position="369"/>
    </location>
</feature>
<feature type="transmembrane region" description="Helical" evidence="4">
    <location>
        <begin position="131"/>
        <end position="150"/>
    </location>
</feature>
<feature type="transmembrane region" description="Helical" evidence="4">
    <location>
        <begin position="20"/>
        <end position="39"/>
    </location>
</feature>
<keyword evidence="2" id="KW-1003">Cell membrane</keyword>